<keyword evidence="1" id="KW-1133">Transmembrane helix</keyword>
<proteinExistence type="predicted"/>
<dbReference type="NCBIfam" id="TIGR03510">
    <property type="entry name" value="XapX"/>
    <property type="match status" value="1"/>
</dbReference>
<reference evidence="2" key="3">
    <citation type="submission" date="2022-12" db="EMBL/GenBank/DDBJ databases">
        <authorList>
            <person name="Sun Q."/>
            <person name="Kim S."/>
        </authorList>
    </citation>
    <scope>NUCLEOTIDE SEQUENCE</scope>
    <source>
        <strain evidence="2">KCTC 12343</strain>
    </source>
</reference>
<evidence type="ECO:0000313" key="5">
    <source>
        <dbReference type="Proteomes" id="UP000628442"/>
    </source>
</evidence>
<reference evidence="2" key="1">
    <citation type="journal article" date="2014" name="Int. J. Syst. Evol. Microbiol.">
        <title>Complete genome sequence of Corynebacterium casei LMG S-19264T (=DSM 44701T), isolated from a smear-ripened cheese.</title>
        <authorList>
            <consortium name="US DOE Joint Genome Institute (JGI-PGF)"/>
            <person name="Walter F."/>
            <person name="Albersmeier A."/>
            <person name="Kalinowski J."/>
            <person name="Ruckert C."/>
        </authorList>
    </citation>
    <scope>NUCLEOTIDE SEQUENCE</scope>
    <source>
        <strain evidence="2">KCTC 12343</strain>
    </source>
</reference>
<evidence type="ECO:0000256" key="1">
    <source>
        <dbReference type="SAM" id="Phobius"/>
    </source>
</evidence>
<feature type="transmembrane region" description="Helical" evidence="1">
    <location>
        <begin position="30"/>
        <end position="49"/>
    </location>
</feature>
<keyword evidence="1" id="KW-0472">Membrane</keyword>
<dbReference type="InterPro" id="IPR020017">
    <property type="entry name" value="XapX_domain"/>
</dbReference>
<dbReference type="Proteomes" id="UP000628442">
    <property type="component" value="Unassembled WGS sequence"/>
</dbReference>
<keyword evidence="4" id="KW-1185">Reference proteome</keyword>
<dbReference type="EMBL" id="CP036401">
    <property type="protein sequence ID" value="QBH99845.1"/>
    <property type="molecule type" value="Genomic_DNA"/>
</dbReference>
<dbReference type="AlphaFoldDB" id="A0A411WSU1"/>
<evidence type="ECO:0000313" key="3">
    <source>
        <dbReference type="EMBL" id="QBH99845.1"/>
    </source>
</evidence>
<accession>A0A411WSU1</accession>
<evidence type="ECO:0000313" key="4">
    <source>
        <dbReference type="Proteomes" id="UP000292307"/>
    </source>
</evidence>
<dbReference type="RefSeq" id="WP_131143995.1">
    <property type="nucleotide sequence ID" value="NZ_BMWV01000010.1"/>
</dbReference>
<dbReference type="Proteomes" id="UP000292307">
    <property type="component" value="Chromosome"/>
</dbReference>
<organism evidence="2 5">
    <name type="scientific">Pseudoduganella albidiflava</name>
    <dbReference type="NCBI Taxonomy" id="321983"/>
    <lineage>
        <taxon>Bacteria</taxon>
        <taxon>Pseudomonadati</taxon>
        <taxon>Pseudomonadota</taxon>
        <taxon>Betaproteobacteria</taxon>
        <taxon>Burkholderiales</taxon>
        <taxon>Oxalobacteraceae</taxon>
        <taxon>Telluria group</taxon>
        <taxon>Pseudoduganella</taxon>
    </lineage>
</organism>
<name>A0A411WSU1_9BURK</name>
<evidence type="ECO:0000313" key="2">
    <source>
        <dbReference type="EMBL" id="GGY54364.1"/>
    </source>
</evidence>
<sequence>MSALVIGAVLGLVIGAVCRACDIPSPAPPTPIGALLVVAMTGGYVVGGII</sequence>
<protein>
    <submittedName>
        <fullName evidence="3">XapX domain-containing protein</fullName>
    </submittedName>
</protein>
<dbReference type="EMBL" id="BMWV01000010">
    <property type="protein sequence ID" value="GGY54364.1"/>
    <property type="molecule type" value="Genomic_DNA"/>
</dbReference>
<keyword evidence="1" id="KW-0812">Transmembrane</keyword>
<reference evidence="3 4" key="2">
    <citation type="submission" date="2019-02" db="EMBL/GenBank/DDBJ databases">
        <title>Draft Genome Sequences of Six Type Strains of the Genus Massilia.</title>
        <authorList>
            <person name="Miess H."/>
            <person name="Frediansyhah A."/>
            <person name="Gross H."/>
        </authorList>
    </citation>
    <scope>NUCLEOTIDE SEQUENCE [LARGE SCALE GENOMIC DNA]</scope>
    <source>
        <strain evidence="3 4">DSM 17472</strain>
    </source>
</reference>
<gene>
    <name evidence="3" type="ORF">EYF70_02545</name>
    <name evidence="2" type="ORF">GCM10007387_40770</name>
</gene>
<dbReference type="OrthoDB" id="122938at2"/>